<comment type="caution">
    <text evidence="1">The sequence shown here is derived from an EMBL/GenBank/DDBJ whole genome shotgun (WGS) entry which is preliminary data.</text>
</comment>
<name>A0A9D4H2N4_DREPO</name>
<evidence type="ECO:0000313" key="2">
    <source>
        <dbReference type="Proteomes" id="UP000828390"/>
    </source>
</evidence>
<dbReference type="AlphaFoldDB" id="A0A9D4H2N4"/>
<keyword evidence="2" id="KW-1185">Reference proteome</keyword>
<evidence type="ECO:0000313" key="1">
    <source>
        <dbReference type="EMBL" id="KAH3827455.1"/>
    </source>
</evidence>
<dbReference type="EMBL" id="JAIWYP010000005">
    <property type="protein sequence ID" value="KAH3827455.1"/>
    <property type="molecule type" value="Genomic_DNA"/>
</dbReference>
<sequence>MNSDTLFATASGETTELFLPVDEDQILPKCDSVSVLTHTDSSIMSAAEEIERTMAKKPLQCKVCKKTGTLDHNLKRASFTSTCRLNVRCGQRYLLKAHLLEQGTFPLGCTENIATKYSSLK</sequence>
<gene>
    <name evidence="1" type="ORF">DPMN_129392</name>
</gene>
<organism evidence="1 2">
    <name type="scientific">Dreissena polymorpha</name>
    <name type="common">Zebra mussel</name>
    <name type="synonym">Mytilus polymorpha</name>
    <dbReference type="NCBI Taxonomy" id="45954"/>
    <lineage>
        <taxon>Eukaryota</taxon>
        <taxon>Metazoa</taxon>
        <taxon>Spiralia</taxon>
        <taxon>Lophotrochozoa</taxon>
        <taxon>Mollusca</taxon>
        <taxon>Bivalvia</taxon>
        <taxon>Autobranchia</taxon>
        <taxon>Heteroconchia</taxon>
        <taxon>Euheterodonta</taxon>
        <taxon>Imparidentia</taxon>
        <taxon>Neoheterodontei</taxon>
        <taxon>Myida</taxon>
        <taxon>Dreissenoidea</taxon>
        <taxon>Dreissenidae</taxon>
        <taxon>Dreissena</taxon>
    </lineage>
</organism>
<reference evidence="1" key="2">
    <citation type="submission" date="2020-11" db="EMBL/GenBank/DDBJ databases">
        <authorList>
            <person name="McCartney M.A."/>
            <person name="Auch B."/>
            <person name="Kono T."/>
            <person name="Mallez S."/>
            <person name="Becker A."/>
            <person name="Gohl D.M."/>
            <person name="Silverstein K.A.T."/>
            <person name="Koren S."/>
            <person name="Bechman K.B."/>
            <person name="Herman A."/>
            <person name="Abrahante J.E."/>
            <person name="Garbe J."/>
        </authorList>
    </citation>
    <scope>NUCLEOTIDE SEQUENCE</scope>
    <source>
        <strain evidence="1">Duluth1</strain>
        <tissue evidence="1">Whole animal</tissue>
    </source>
</reference>
<dbReference type="Proteomes" id="UP000828390">
    <property type="component" value="Unassembled WGS sequence"/>
</dbReference>
<reference evidence="1" key="1">
    <citation type="journal article" date="2019" name="bioRxiv">
        <title>The Genome of the Zebra Mussel, Dreissena polymorpha: A Resource for Invasive Species Research.</title>
        <authorList>
            <person name="McCartney M.A."/>
            <person name="Auch B."/>
            <person name="Kono T."/>
            <person name="Mallez S."/>
            <person name="Zhang Y."/>
            <person name="Obille A."/>
            <person name="Becker A."/>
            <person name="Abrahante J.E."/>
            <person name="Garbe J."/>
            <person name="Badalamenti J.P."/>
            <person name="Herman A."/>
            <person name="Mangelson H."/>
            <person name="Liachko I."/>
            <person name="Sullivan S."/>
            <person name="Sone E.D."/>
            <person name="Koren S."/>
            <person name="Silverstein K.A.T."/>
            <person name="Beckman K.B."/>
            <person name="Gohl D.M."/>
        </authorList>
    </citation>
    <scope>NUCLEOTIDE SEQUENCE</scope>
    <source>
        <strain evidence="1">Duluth1</strain>
        <tissue evidence="1">Whole animal</tissue>
    </source>
</reference>
<protein>
    <submittedName>
        <fullName evidence="1">Uncharacterized protein</fullName>
    </submittedName>
</protein>
<accession>A0A9D4H2N4</accession>
<proteinExistence type="predicted"/>